<dbReference type="PANTHER" id="PTHR10343:SF84">
    <property type="entry name" value="5'-AMP-ACTIVATED PROTEIN KINASE SUBUNIT BETA-1"/>
    <property type="match status" value="1"/>
</dbReference>
<dbReference type="Pfam" id="PF04739">
    <property type="entry name" value="AMPKBI"/>
    <property type="match status" value="1"/>
</dbReference>
<dbReference type="CDD" id="cd02859">
    <property type="entry name" value="E_set_AMPKbeta_like_N"/>
    <property type="match status" value="1"/>
</dbReference>
<comment type="caution">
    <text evidence="4">The sequence shown here is derived from an EMBL/GenBank/DDBJ whole genome shotgun (WGS) entry which is preliminary data.</text>
</comment>
<name>A0A9P5YCE0_9AGAR</name>
<accession>A0A9P5YCE0</accession>
<feature type="region of interest" description="Disordered" evidence="2">
    <location>
        <begin position="447"/>
        <end position="611"/>
    </location>
</feature>
<feature type="region of interest" description="Disordered" evidence="2">
    <location>
        <begin position="309"/>
        <end position="375"/>
    </location>
</feature>
<dbReference type="GO" id="GO:0016301">
    <property type="term" value="F:kinase activity"/>
    <property type="evidence" value="ECO:0007669"/>
    <property type="project" value="UniProtKB-KW"/>
</dbReference>
<reference evidence="4" key="1">
    <citation type="submission" date="2020-11" db="EMBL/GenBank/DDBJ databases">
        <authorList>
            <consortium name="DOE Joint Genome Institute"/>
            <person name="Ahrendt S."/>
            <person name="Riley R."/>
            <person name="Andreopoulos W."/>
            <person name="Labutti K."/>
            <person name="Pangilinan J."/>
            <person name="Ruiz-Duenas F.J."/>
            <person name="Barrasa J.M."/>
            <person name="Sanchez-Garcia M."/>
            <person name="Camarero S."/>
            <person name="Miyauchi S."/>
            <person name="Serrano A."/>
            <person name="Linde D."/>
            <person name="Babiker R."/>
            <person name="Drula E."/>
            <person name="Ayuso-Fernandez I."/>
            <person name="Pacheco R."/>
            <person name="Padilla G."/>
            <person name="Ferreira P."/>
            <person name="Barriuso J."/>
            <person name="Kellner H."/>
            <person name="Castanera R."/>
            <person name="Alfaro M."/>
            <person name="Ramirez L."/>
            <person name="Pisabarro A.G."/>
            <person name="Kuo A."/>
            <person name="Tritt A."/>
            <person name="Lipzen A."/>
            <person name="He G."/>
            <person name="Yan M."/>
            <person name="Ng V."/>
            <person name="Cullen D."/>
            <person name="Martin F."/>
            <person name="Rosso M.-N."/>
            <person name="Henrissat B."/>
            <person name="Hibbett D."/>
            <person name="Martinez A.T."/>
            <person name="Grigoriev I.V."/>
        </authorList>
    </citation>
    <scope>NUCLEOTIDE SEQUENCE</scope>
    <source>
        <strain evidence="4">CBS 247.69</strain>
    </source>
</reference>
<feature type="region of interest" description="Disordered" evidence="2">
    <location>
        <begin position="1"/>
        <end position="148"/>
    </location>
</feature>
<feature type="compositionally biased region" description="Low complexity" evidence="2">
    <location>
        <begin position="23"/>
        <end position="33"/>
    </location>
</feature>
<evidence type="ECO:0000313" key="4">
    <source>
        <dbReference type="EMBL" id="KAF9465286.1"/>
    </source>
</evidence>
<evidence type="ECO:0000313" key="5">
    <source>
        <dbReference type="Proteomes" id="UP000807353"/>
    </source>
</evidence>
<dbReference type="SUPFAM" id="SSF81296">
    <property type="entry name" value="E set domains"/>
    <property type="match status" value="1"/>
</dbReference>
<dbReference type="InterPro" id="IPR013783">
    <property type="entry name" value="Ig-like_fold"/>
</dbReference>
<keyword evidence="4" id="KW-0808">Transferase</keyword>
<dbReference type="GO" id="GO:0007165">
    <property type="term" value="P:signal transduction"/>
    <property type="evidence" value="ECO:0007669"/>
    <property type="project" value="TreeGrafter"/>
</dbReference>
<feature type="compositionally biased region" description="Basic residues" evidence="2">
    <location>
        <begin position="363"/>
        <end position="372"/>
    </location>
</feature>
<dbReference type="InterPro" id="IPR037256">
    <property type="entry name" value="ASC_dom_sf"/>
</dbReference>
<protein>
    <submittedName>
        <fullName evidence="4">5'-AMP-activated protein kinase beta subunit, interation domain-containing protein</fullName>
    </submittedName>
</protein>
<keyword evidence="4" id="KW-0418">Kinase</keyword>
<dbReference type="GO" id="GO:0005634">
    <property type="term" value="C:nucleus"/>
    <property type="evidence" value="ECO:0007669"/>
    <property type="project" value="TreeGrafter"/>
</dbReference>
<dbReference type="PANTHER" id="PTHR10343">
    <property type="entry name" value="5'-AMP-ACTIVATED PROTEIN KINASE , BETA SUBUNIT"/>
    <property type="match status" value="1"/>
</dbReference>
<dbReference type="GO" id="GO:0019901">
    <property type="term" value="F:protein kinase binding"/>
    <property type="evidence" value="ECO:0007669"/>
    <property type="project" value="TreeGrafter"/>
</dbReference>
<dbReference type="SUPFAM" id="SSF160219">
    <property type="entry name" value="AMPKBI-like"/>
    <property type="match status" value="1"/>
</dbReference>
<dbReference type="AlphaFoldDB" id="A0A9P5YCE0"/>
<evidence type="ECO:0000259" key="3">
    <source>
        <dbReference type="SMART" id="SM01010"/>
    </source>
</evidence>
<feature type="compositionally biased region" description="Polar residues" evidence="2">
    <location>
        <begin position="327"/>
        <end position="338"/>
    </location>
</feature>
<dbReference type="Pfam" id="PF16561">
    <property type="entry name" value="AMPK1_CBM"/>
    <property type="match status" value="1"/>
</dbReference>
<comment type="similarity">
    <text evidence="1">Belongs to the 5'-AMP-activated protein kinase beta subunit family.</text>
</comment>
<dbReference type="Proteomes" id="UP000807353">
    <property type="component" value="Unassembled WGS sequence"/>
</dbReference>
<dbReference type="OrthoDB" id="531008at2759"/>
<proteinExistence type="inferred from homology"/>
<dbReference type="EMBL" id="MU150248">
    <property type="protein sequence ID" value="KAF9465286.1"/>
    <property type="molecule type" value="Genomic_DNA"/>
</dbReference>
<feature type="compositionally biased region" description="Low complexity" evidence="2">
    <location>
        <begin position="515"/>
        <end position="586"/>
    </location>
</feature>
<dbReference type="SMART" id="SM01010">
    <property type="entry name" value="AMPKBI"/>
    <property type="match status" value="1"/>
</dbReference>
<evidence type="ECO:0000256" key="2">
    <source>
        <dbReference type="SAM" id="MobiDB-lite"/>
    </source>
</evidence>
<feature type="compositionally biased region" description="Basic and acidic residues" evidence="2">
    <location>
        <begin position="486"/>
        <end position="501"/>
    </location>
</feature>
<evidence type="ECO:0000256" key="1">
    <source>
        <dbReference type="ARBA" id="ARBA00010926"/>
    </source>
</evidence>
<dbReference type="InterPro" id="IPR050827">
    <property type="entry name" value="CRP1_MDG1_kinase"/>
</dbReference>
<keyword evidence="5" id="KW-1185">Reference proteome</keyword>
<dbReference type="GO" id="GO:0005737">
    <property type="term" value="C:cytoplasm"/>
    <property type="evidence" value="ECO:0007669"/>
    <property type="project" value="TreeGrafter"/>
</dbReference>
<feature type="compositionally biased region" description="Polar residues" evidence="2">
    <location>
        <begin position="1"/>
        <end position="16"/>
    </location>
</feature>
<dbReference type="InterPro" id="IPR014756">
    <property type="entry name" value="Ig_E-set"/>
</dbReference>
<feature type="compositionally biased region" description="Low complexity" evidence="2">
    <location>
        <begin position="346"/>
        <end position="362"/>
    </location>
</feature>
<gene>
    <name evidence="4" type="ORF">BDZ94DRAFT_1254169</name>
</gene>
<organism evidence="4 5">
    <name type="scientific">Collybia nuda</name>
    <dbReference type="NCBI Taxonomy" id="64659"/>
    <lineage>
        <taxon>Eukaryota</taxon>
        <taxon>Fungi</taxon>
        <taxon>Dikarya</taxon>
        <taxon>Basidiomycota</taxon>
        <taxon>Agaricomycotina</taxon>
        <taxon>Agaricomycetes</taxon>
        <taxon>Agaricomycetidae</taxon>
        <taxon>Agaricales</taxon>
        <taxon>Tricholomatineae</taxon>
        <taxon>Clitocybaceae</taxon>
        <taxon>Collybia</taxon>
    </lineage>
</organism>
<feature type="compositionally biased region" description="Low complexity" evidence="2">
    <location>
        <begin position="136"/>
        <end position="148"/>
    </location>
</feature>
<dbReference type="InterPro" id="IPR032640">
    <property type="entry name" value="AMPK1_CBM"/>
</dbReference>
<dbReference type="Gene3D" id="2.60.40.10">
    <property type="entry name" value="Immunoglobulins"/>
    <property type="match status" value="1"/>
</dbReference>
<feature type="domain" description="Association with the SNF1 complex (ASC)" evidence="3">
    <location>
        <begin position="356"/>
        <end position="657"/>
    </location>
</feature>
<dbReference type="Gene3D" id="6.20.250.60">
    <property type="match status" value="1"/>
</dbReference>
<dbReference type="InterPro" id="IPR006828">
    <property type="entry name" value="ASC_dom"/>
</dbReference>
<dbReference type="GO" id="GO:0031588">
    <property type="term" value="C:nucleotide-activated protein kinase complex"/>
    <property type="evidence" value="ECO:0007669"/>
    <property type="project" value="TreeGrafter"/>
</dbReference>
<sequence>MGNATSNANPQRNSTLSPRHSRPNSSSPSTSPQPGLPHPSLRRKKGSLELPDLASLSITNSRGRQHPTPPKSASIPIPIGPPNLAIPGEAGRTRPPPTVPSGDVLLTEPSTHIPFPPPPRGRPNSYFRGTPRPPNSRQQSHARQQQQAAHIQELYNQYNQAQAPPPSPTIDTPQFVPEIVHSSIPIALGKALLAQLDDAGIPVPEPLREVAGPPELVPVRITWRGGGKTVMLARAGDDDWQGRQLMQPDEHDPNVFHASVRLPPGTHHIRFLVDDQWRVAIDLPAAVDDQGSLANYVAVPISYSPPAPTAGALPASPPQQLPVQKRNPGQSFWSAASSTDDESVDQPHGPGPSQTPQQPQHSQQRHHHHHHQPAWTSVFPPELIEAAREEEAYLSASSGQLDRAGGSSGTTYVSGFVPAPNIPPAPGLPRHLDKLILNSRVVTGGAGGGTTGSASGSVNGKGGNGKGGGSGKHGAMAANSVGGRSKGREREKKEREREERRREKRGAPPAPPPSEDGTGVEVVVTEVDPVSPTSSPSLSLSPSASTTPTPSSTAATTPCSTTPTHATTTTGEVVAPVPVPATPGAAHNGNARPLTQPLGLETSSNTPMTDDGSVLPVPSHVVLHHLSTSAIRNGVLAVGNTTRYRKKYLTTIYYKPTEV</sequence>
<feature type="compositionally biased region" description="Gly residues" evidence="2">
    <location>
        <begin position="459"/>
        <end position="472"/>
    </location>
</feature>